<organism evidence="3 4">
    <name type="scientific">Haloactinopolyspora alba</name>
    <dbReference type="NCBI Taxonomy" id="648780"/>
    <lineage>
        <taxon>Bacteria</taxon>
        <taxon>Bacillati</taxon>
        <taxon>Actinomycetota</taxon>
        <taxon>Actinomycetes</taxon>
        <taxon>Jiangellales</taxon>
        <taxon>Jiangellaceae</taxon>
        <taxon>Haloactinopolyspora</taxon>
    </lineage>
</organism>
<comment type="caution">
    <text evidence="3">The sequence shown here is derived from an EMBL/GenBank/DDBJ whole genome shotgun (WGS) entry which is preliminary data.</text>
</comment>
<reference evidence="3 4" key="1">
    <citation type="submission" date="2018-03" db="EMBL/GenBank/DDBJ databases">
        <title>Genomic Encyclopedia of Archaeal and Bacterial Type Strains, Phase II (KMG-II): from individual species to whole genera.</title>
        <authorList>
            <person name="Goeker M."/>
        </authorList>
    </citation>
    <scope>NUCLEOTIDE SEQUENCE [LARGE SCALE GENOMIC DNA]</scope>
    <source>
        <strain evidence="3 4">DSM 45211</strain>
    </source>
</reference>
<feature type="transmembrane region" description="Helical" evidence="1">
    <location>
        <begin position="35"/>
        <end position="53"/>
    </location>
</feature>
<accession>A0A2P8E435</accession>
<dbReference type="PANTHER" id="PTHR34351">
    <property type="entry name" value="SLR1927 PROTEIN-RELATED"/>
    <property type="match status" value="1"/>
</dbReference>
<dbReference type="OrthoDB" id="9812729at2"/>
<keyword evidence="1" id="KW-0472">Membrane</keyword>
<proteinExistence type="predicted"/>
<dbReference type="AlphaFoldDB" id="A0A2P8E435"/>
<feature type="domain" description="DUF58" evidence="2">
    <location>
        <begin position="201"/>
        <end position="287"/>
    </location>
</feature>
<evidence type="ECO:0000259" key="2">
    <source>
        <dbReference type="Pfam" id="PF01882"/>
    </source>
</evidence>
<name>A0A2P8E435_9ACTN</name>
<evidence type="ECO:0000313" key="4">
    <source>
        <dbReference type="Proteomes" id="UP000243528"/>
    </source>
</evidence>
<protein>
    <submittedName>
        <fullName evidence="3">Uncharacterized protein (DUF58 family)</fullName>
    </submittedName>
</protein>
<dbReference type="Pfam" id="PF01882">
    <property type="entry name" value="DUF58"/>
    <property type="match status" value="1"/>
</dbReference>
<keyword evidence="1" id="KW-0812">Transmembrane</keyword>
<feature type="transmembrane region" description="Helical" evidence="1">
    <location>
        <begin position="12"/>
        <end position="29"/>
    </location>
</feature>
<dbReference type="PANTHER" id="PTHR34351:SF1">
    <property type="entry name" value="SLR1927 PROTEIN"/>
    <property type="match status" value="1"/>
</dbReference>
<dbReference type="InterPro" id="IPR002881">
    <property type="entry name" value="DUF58"/>
</dbReference>
<sequence length="436" mass="46708">MNDALSGLSRRGWVFVTIGAGTLLAAVLAGERDLLRAGILLLLIPLISLVVALRSRVRLSATRHVEPPRVGVGEPATVHLEISNRARIPTGVLLVEDGIPFTLGTRPRFVLDHVWSRFRRDVTYTVRPVVRGKYDVGPLTVRVTDPFGMVELNRAFSDVGTLIVTPQVHRLPPVRLVGEWSGSGESRPRAIASAGDEDATIRAYRTGDDMRRVHWRATAHHGDLMVRREEQPWQSRASVLLDTRAAGHAGEGVDSSLEWAVSAAASVGVHLSERGYAVRLATDHGAAVSASWHDAAAGSADARVSLLDALAVVTPQRDASVGRWPDLLAGAESATGLLVAVIGHLDEQEAHIVAGMRHGSTSALAVVLDTMSWTSMAGSEREQVRLTRTVQALTSAGWTVITARRGDHVTGLWERLGLQVPAPGETVTDQATEGAA</sequence>
<gene>
    <name evidence="3" type="ORF">CLV30_106239</name>
</gene>
<dbReference type="EMBL" id="PYGE01000006">
    <property type="protein sequence ID" value="PSL04233.1"/>
    <property type="molecule type" value="Genomic_DNA"/>
</dbReference>
<evidence type="ECO:0000313" key="3">
    <source>
        <dbReference type="EMBL" id="PSL04233.1"/>
    </source>
</evidence>
<evidence type="ECO:0000256" key="1">
    <source>
        <dbReference type="SAM" id="Phobius"/>
    </source>
</evidence>
<dbReference type="RefSeq" id="WP_106537231.1">
    <property type="nucleotide sequence ID" value="NZ_ML142900.1"/>
</dbReference>
<keyword evidence="1" id="KW-1133">Transmembrane helix</keyword>
<dbReference type="Proteomes" id="UP000243528">
    <property type="component" value="Unassembled WGS sequence"/>
</dbReference>
<keyword evidence="4" id="KW-1185">Reference proteome</keyword>